<evidence type="ECO:0000313" key="2">
    <source>
        <dbReference type="EMBL" id="CAK0858617.1"/>
    </source>
</evidence>
<sequence length="309" mass="32852">MGPEATAQPARREALPCCGLAGSCSVPPAPAPAAPGRSQAWIPAAARAPPDWGSAGVKGGGGGARRRSARGRSPRRPRRPASRRGGSARQSRPRGRRTGPRTRPRGLASWGAAPWMCDRTGALRAGHSRQTPRGRGHGHVPSQRETPRRCPAAPTAALSHDFATGRGRWSSGPRSRDRRPATRDGAHGSVGPRREKSMPLEGWGRIKDTCIIEETVAPAGPPTPQLDWLQTKLSESRKAPAKIKLSSLWNQEVSTKVARTPSMSRKLKTEVPPSARGAALELAEVPTAPSTVHHRPAQASHDARKVTAP</sequence>
<accession>A0ABN9UGE7</accession>
<dbReference type="Proteomes" id="UP001189429">
    <property type="component" value="Unassembled WGS sequence"/>
</dbReference>
<feature type="compositionally biased region" description="Basic residues" evidence="1">
    <location>
        <begin position="64"/>
        <end position="82"/>
    </location>
</feature>
<evidence type="ECO:0000256" key="1">
    <source>
        <dbReference type="SAM" id="MobiDB-lite"/>
    </source>
</evidence>
<organism evidence="2 3">
    <name type="scientific">Prorocentrum cordatum</name>
    <dbReference type="NCBI Taxonomy" id="2364126"/>
    <lineage>
        <taxon>Eukaryota</taxon>
        <taxon>Sar</taxon>
        <taxon>Alveolata</taxon>
        <taxon>Dinophyceae</taxon>
        <taxon>Prorocentrales</taxon>
        <taxon>Prorocentraceae</taxon>
        <taxon>Prorocentrum</taxon>
    </lineage>
</organism>
<gene>
    <name evidence="2" type="ORF">PCOR1329_LOCUS48272</name>
</gene>
<reference evidence="2" key="1">
    <citation type="submission" date="2023-10" db="EMBL/GenBank/DDBJ databases">
        <authorList>
            <person name="Chen Y."/>
            <person name="Shah S."/>
            <person name="Dougan E. K."/>
            <person name="Thang M."/>
            <person name="Chan C."/>
        </authorList>
    </citation>
    <scope>NUCLEOTIDE SEQUENCE [LARGE SCALE GENOMIC DNA]</scope>
</reference>
<keyword evidence="3" id="KW-1185">Reference proteome</keyword>
<feature type="compositionally biased region" description="Basic residues" evidence="1">
    <location>
        <begin position="126"/>
        <end position="138"/>
    </location>
</feature>
<feature type="region of interest" description="Disordered" evidence="1">
    <location>
        <begin position="285"/>
        <end position="309"/>
    </location>
</feature>
<dbReference type="EMBL" id="CAUYUJ010015829">
    <property type="protein sequence ID" value="CAK0858617.1"/>
    <property type="molecule type" value="Genomic_DNA"/>
</dbReference>
<comment type="caution">
    <text evidence="2">The sequence shown here is derived from an EMBL/GenBank/DDBJ whole genome shotgun (WGS) entry which is preliminary data.</text>
</comment>
<feature type="compositionally biased region" description="Basic residues" evidence="1">
    <location>
        <begin position="91"/>
        <end position="104"/>
    </location>
</feature>
<name>A0ABN9UGE7_9DINO</name>
<protein>
    <submittedName>
        <fullName evidence="2">Uncharacterized protein</fullName>
    </submittedName>
</protein>
<proteinExistence type="predicted"/>
<feature type="compositionally biased region" description="Basic and acidic residues" evidence="1">
    <location>
        <begin position="174"/>
        <end position="199"/>
    </location>
</feature>
<feature type="region of interest" description="Disordered" evidence="1">
    <location>
        <begin position="21"/>
        <end position="199"/>
    </location>
</feature>
<evidence type="ECO:0000313" key="3">
    <source>
        <dbReference type="Proteomes" id="UP001189429"/>
    </source>
</evidence>